<dbReference type="Proteomes" id="UP001059663">
    <property type="component" value="Chromosome"/>
</dbReference>
<evidence type="ECO:0000313" key="1">
    <source>
        <dbReference type="EMBL" id="UUZ46501.1"/>
    </source>
</evidence>
<protein>
    <submittedName>
        <fullName evidence="1">Uncharacterized protein</fullName>
    </submittedName>
</protein>
<proteinExistence type="predicted"/>
<dbReference type="EMBL" id="CP087977">
    <property type="protein sequence ID" value="UUZ46501.1"/>
    <property type="molecule type" value="Genomic_DNA"/>
</dbReference>
<accession>A0AC61U8W5</accession>
<gene>
    <name evidence="1" type="ORF">LP422_04145</name>
</gene>
<reference evidence="1" key="1">
    <citation type="submission" date="2021-11" db="EMBL/GenBank/DDBJ databases">
        <title>Study of the species diversity of bacterial strains isolated from a unique natural object - Shulgan-Tash cave (Bashkiria).</title>
        <authorList>
            <person name="Sazanova A.L."/>
            <person name="Chirak E.R."/>
            <person name="Safronova V.I."/>
        </authorList>
    </citation>
    <scope>NUCLEOTIDE SEQUENCE</scope>
    <source>
        <strain evidence="1">P1</strain>
    </source>
</reference>
<sequence length="103" mass="10760">MGDPDDLTDNGVGPPARPGDEEGLRAPRATAHGGLLHGLRRPDQCRSGQDLARAGCRHRRGRLRARGRSVLHHLRRAGGAEQPGAAQGRGEGVDQPPSPSPGA</sequence>
<organism evidence="1 2">
    <name type="scientific">Janibacter limosus</name>
    <dbReference type="NCBI Taxonomy" id="53458"/>
    <lineage>
        <taxon>Bacteria</taxon>
        <taxon>Bacillati</taxon>
        <taxon>Actinomycetota</taxon>
        <taxon>Actinomycetes</taxon>
        <taxon>Micrococcales</taxon>
        <taxon>Intrasporangiaceae</taxon>
        <taxon>Janibacter</taxon>
    </lineage>
</organism>
<name>A0AC61U8W5_9MICO</name>
<evidence type="ECO:0000313" key="2">
    <source>
        <dbReference type="Proteomes" id="UP001059663"/>
    </source>
</evidence>